<dbReference type="InterPro" id="IPR013362">
    <property type="entry name" value="Pilus_4_PilV"/>
</dbReference>
<dbReference type="InterPro" id="IPR012902">
    <property type="entry name" value="N_methyl_site"/>
</dbReference>
<dbReference type="InterPro" id="IPR045584">
    <property type="entry name" value="Pilin-like"/>
</dbReference>
<protein>
    <submittedName>
        <fullName evidence="1">Type IV pilus modification protein PilV</fullName>
    </submittedName>
</protein>
<organism evidence="1 2">
    <name type="scientific">Massilia timonae</name>
    <dbReference type="NCBI Taxonomy" id="47229"/>
    <lineage>
        <taxon>Bacteria</taxon>
        <taxon>Pseudomonadati</taxon>
        <taxon>Pseudomonadota</taxon>
        <taxon>Betaproteobacteria</taxon>
        <taxon>Burkholderiales</taxon>
        <taxon>Oxalobacteraceae</taxon>
        <taxon>Telluria group</taxon>
        <taxon>Massilia</taxon>
    </lineage>
</organism>
<reference evidence="1 2" key="1">
    <citation type="submission" date="2014-10" db="EMBL/GenBank/DDBJ databases">
        <authorList>
            <person name="Seo M.-J."/>
            <person name="Seok Y.J."/>
            <person name="Cha I.-T."/>
        </authorList>
    </citation>
    <scope>NUCLEOTIDE SEQUENCE [LARGE SCALE GENOMIC DNA]</scope>
    <source>
        <strain evidence="1 2">NEU</strain>
    </source>
</reference>
<dbReference type="Pfam" id="PF07963">
    <property type="entry name" value="N_methyl"/>
    <property type="match status" value="1"/>
</dbReference>
<evidence type="ECO:0000313" key="1">
    <source>
        <dbReference type="EMBL" id="OIJ43236.1"/>
    </source>
</evidence>
<dbReference type="Proteomes" id="UP000180246">
    <property type="component" value="Unassembled WGS sequence"/>
</dbReference>
<dbReference type="RefSeq" id="WP_071363430.1">
    <property type="nucleotide sequence ID" value="NZ_DALZDZ010000021.1"/>
</dbReference>
<comment type="caution">
    <text evidence="1">The sequence shown here is derived from an EMBL/GenBank/DDBJ whole genome shotgun (WGS) entry which is preliminary data.</text>
</comment>
<evidence type="ECO:0000313" key="2">
    <source>
        <dbReference type="Proteomes" id="UP000180246"/>
    </source>
</evidence>
<gene>
    <name evidence="1" type="primary">pilV</name>
    <name evidence="1" type="ORF">LO55_4913</name>
</gene>
<dbReference type="AlphaFoldDB" id="A0A1S2NDR0"/>
<name>A0A1S2NDR0_9BURK</name>
<sequence>MQARLPGSPGGFTMIEVLVALFVLAVGVVGASAAQLAAQRTRQQAALTSEAALLATSLAARMQANAQVASLPDGANPYVPLDYKALGAGPPAGGAPCFGAGACDPLALAAFDLRETRLALHRGFPSGRIAVCRDDAPWDDEHGRYRWACSGEATAPVAIKIGWHGTQDGPGYVLLVAR</sequence>
<dbReference type="SUPFAM" id="SSF54523">
    <property type="entry name" value="Pili subunits"/>
    <property type="match status" value="1"/>
</dbReference>
<dbReference type="NCBIfam" id="TIGR02532">
    <property type="entry name" value="IV_pilin_GFxxxE"/>
    <property type="match status" value="1"/>
</dbReference>
<proteinExistence type="predicted"/>
<dbReference type="NCBIfam" id="TIGR02523">
    <property type="entry name" value="type_IV_pilV"/>
    <property type="match status" value="1"/>
</dbReference>
<accession>A0A1S2NDR0</accession>
<dbReference type="EMBL" id="JRYB01000001">
    <property type="protein sequence ID" value="OIJ43236.1"/>
    <property type="molecule type" value="Genomic_DNA"/>
</dbReference>